<keyword evidence="7 8" id="KW-0238">DNA-binding</keyword>
<evidence type="ECO:0000256" key="9">
    <source>
        <dbReference type="SAM" id="MobiDB-lite"/>
    </source>
</evidence>
<feature type="region of interest" description="Disordered" evidence="9">
    <location>
        <begin position="1"/>
        <end position="39"/>
    </location>
</feature>
<evidence type="ECO:0000256" key="6">
    <source>
        <dbReference type="ARBA" id="ARBA00023118"/>
    </source>
</evidence>
<dbReference type="eggNOG" id="COG1518">
    <property type="taxonomic scope" value="Bacteria"/>
</dbReference>
<evidence type="ECO:0000256" key="1">
    <source>
        <dbReference type="ARBA" id="ARBA00022722"/>
    </source>
</evidence>
<keyword evidence="2 8" id="KW-0479">Metal-binding</keyword>
<dbReference type="RefSeq" id="WP_081815652.1">
    <property type="nucleotide sequence ID" value="NZ_JGZL01000004.1"/>
</dbReference>
<dbReference type="NCBIfam" id="TIGR03638">
    <property type="entry name" value="cas1_ECOLI"/>
    <property type="match status" value="1"/>
</dbReference>
<dbReference type="GO" id="GO:0046872">
    <property type="term" value="F:metal ion binding"/>
    <property type="evidence" value="ECO:0007669"/>
    <property type="project" value="UniProtKB-UniRule"/>
</dbReference>
<feature type="binding site" evidence="8">
    <location>
        <position position="242"/>
    </location>
    <ligand>
        <name>Mn(2+)</name>
        <dbReference type="ChEBI" id="CHEBI:29035"/>
    </ligand>
</feature>
<dbReference type="HAMAP" id="MF_01470">
    <property type="entry name" value="Cas1"/>
    <property type="match status" value="1"/>
</dbReference>
<evidence type="ECO:0000256" key="7">
    <source>
        <dbReference type="ARBA" id="ARBA00023125"/>
    </source>
</evidence>
<gene>
    <name evidence="8" type="primary">cas1</name>
    <name evidence="10" type="ORF">BRUM_1526</name>
</gene>
<feature type="binding site" evidence="8">
    <location>
        <position position="255"/>
    </location>
    <ligand>
        <name>Mn(2+)</name>
        <dbReference type="ChEBI" id="CHEBI:29035"/>
    </ligand>
</feature>
<dbReference type="GO" id="GO:0016787">
    <property type="term" value="F:hydrolase activity"/>
    <property type="evidence" value="ECO:0007669"/>
    <property type="project" value="UniProtKB-KW"/>
</dbReference>
<dbReference type="InterPro" id="IPR019851">
    <property type="entry name" value="CRISPR-assoc_Cas1_ECOLI"/>
</dbReference>
<keyword evidence="11" id="KW-1185">Reference proteome</keyword>
<evidence type="ECO:0000313" key="11">
    <source>
        <dbReference type="Proteomes" id="UP000029078"/>
    </source>
</evidence>
<name>A0A087D3T9_BIFRU</name>
<comment type="function">
    <text evidence="8">CRISPR (clustered regularly interspaced short palindromic repeat), is an adaptive immune system that provides protection against mobile genetic elements (viruses, transposable elements and conjugative plasmids). CRISPR clusters contain spacers, sequences complementary to antecedent mobile elements, and target invading nucleic acids. CRISPR clusters are transcribed and processed into CRISPR RNA (crRNA). Acts as a dsDNA endonuclease. Involved in the integration of spacer DNA into the CRISPR cassette.</text>
</comment>
<evidence type="ECO:0000256" key="4">
    <source>
        <dbReference type="ARBA" id="ARBA00022801"/>
    </source>
</evidence>
<comment type="caution">
    <text evidence="10">The sequence shown here is derived from an EMBL/GenBank/DDBJ whole genome shotgun (WGS) entry which is preliminary data.</text>
</comment>
<comment type="subunit">
    <text evidence="8">Homodimer, forms a heterotetramer with a Cas2 homodimer.</text>
</comment>
<dbReference type="InterPro" id="IPR042211">
    <property type="entry name" value="CRISPR-assoc_Cas1_N"/>
</dbReference>
<evidence type="ECO:0000256" key="2">
    <source>
        <dbReference type="ARBA" id="ARBA00022723"/>
    </source>
</evidence>
<dbReference type="GO" id="GO:0004520">
    <property type="term" value="F:DNA endonuclease activity"/>
    <property type="evidence" value="ECO:0007669"/>
    <property type="project" value="InterPro"/>
</dbReference>
<reference evidence="10 11" key="1">
    <citation type="submission" date="2014-03" db="EMBL/GenBank/DDBJ databases">
        <title>Genomics of Bifidobacteria.</title>
        <authorList>
            <person name="Ventura M."/>
            <person name="Milani C."/>
            <person name="Lugli G.A."/>
        </authorList>
    </citation>
    <scope>NUCLEOTIDE SEQUENCE [LARGE SCALE GENOMIC DNA]</scope>
    <source>
        <strain evidence="10 11">LMG 21811</strain>
    </source>
</reference>
<accession>A0A087D3T9</accession>
<keyword evidence="4 8" id="KW-0378">Hydrolase</keyword>
<keyword evidence="1 8" id="KW-0540">Nuclease</keyword>
<dbReference type="InterPro" id="IPR002729">
    <property type="entry name" value="CRISPR-assoc_Cas1"/>
</dbReference>
<keyword evidence="6 8" id="KW-0051">Antiviral defense</keyword>
<keyword evidence="8" id="KW-0464">Manganese</keyword>
<dbReference type="GO" id="GO:0043571">
    <property type="term" value="P:maintenance of CRISPR repeat elements"/>
    <property type="evidence" value="ECO:0007669"/>
    <property type="project" value="UniProtKB-UniRule"/>
</dbReference>
<comment type="similarity">
    <text evidence="8">Belongs to the CRISPR-associated endonuclease Cas1 family.</text>
</comment>
<evidence type="ECO:0000256" key="8">
    <source>
        <dbReference type="HAMAP-Rule" id="MF_01470"/>
    </source>
</evidence>
<sequence>MMVPQTEDGDESQVASSDKAVDDKPIKRAHSSLGTPPPEITELVRAEDRLSFAYFEHCTIGRDDNAITATDSTGVTHIPAATLSVLMLGPGTRVTHQAMTVIGENGATVIWVGERGVRMYAFGKPLTHSSALLQRQAELVSNTRKRLSVARQMYQMRFPGEDVSGLTMQQLRGREGARIRRVYRECSARTGVEWDKRTYDHDDFMAGSEINKALSAAHTCLYGLAHAAIVALGCSPGLGFVHVGHERSFVYDVADLYKAELSIPVAFETAATEPEDIGSATRHNIRDAVYDLGLLKRMVKDIRALLGSPEPDEDIADADHVGLWDERIGEVAAGKSYADDEWDEGKW</sequence>
<dbReference type="PANTHER" id="PTHR34353:SF3">
    <property type="entry name" value="CRISPR-ASSOCIATED ENDONUCLEASE CAS1"/>
    <property type="match status" value="1"/>
</dbReference>
<evidence type="ECO:0000256" key="3">
    <source>
        <dbReference type="ARBA" id="ARBA00022759"/>
    </source>
</evidence>
<comment type="cofactor">
    <cofactor evidence="8">
        <name>Mg(2+)</name>
        <dbReference type="ChEBI" id="CHEBI:18420"/>
    </cofactor>
    <cofactor evidence="8">
        <name>Mn(2+)</name>
        <dbReference type="ChEBI" id="CHEBI:29035"/>
    </cofactor>
</comment>
<dbReference type="InterPro" id="IPR033641">
    <property type="entry name" value="Cas1_I-E"/>
</dbReference>
<dbReference type="GO" id="GO:0003677">
    <property type="term" value="F:DNA binding"/>
    <property type="evidence" value="ECO:0007669"/>
    <property type="project" value="UniProtKB-KW"/>
</dbReference>
<feature type="binding site" evidence="8">
    <location>
        <position position="175"/>
    </location>
    <ligand>
        <name>Mn(2+)</name>
        <dbReference type="ChEBI" id="CHEBI:29035"/>
    </ligand>
</feature>
<dbReference type="Gene3D" id="3.100.10.20">
    <property type="entry name" value="CRISPR-associated endonuclease Cas1, N-terminal domain"/>
    <property type="match status" value="1"/>
</dbReference>
<dbReference type="AlphaFoldDB" id="A0A087D3T9"/>
<dbReference type="Pfam" id="PF01867">
    <property type="entry name" value="Cas_Cas1"/>
    <property type="match status" value="1"/>
</dbReference>
<dbReference type="CDD" id="cd09719">
    <property type="entry name" value="Cas1_I-E"/>
    <property type="match status" value="1"/>
</dbReference>
<organism evidence="10 11">
    <name type="scientific">Bifidobacterium ruminantium</name>
    <dbReference type="NCBI Taxonomy" id="78346"/>
    <lineage>
        <taxon>Bacteria</taxon>
        <taxon>Bacillati</taxon>
        <taxon>Actinomycetota</taxon>
        <taxon>Actinomycetes</taxon>
        <taxon>Bifidobacteriales</taxon>
        <taxon>Bifidobacteriaceae</taxon>
        <taxon>Bifidobacterium</taxon>
    </lineage>
</organism>
<evidence type="ECO:0000313" key="10">
    <source>
        <dbReference type="EMBL" id="KFI90189.1"/>
    </source>
</evidence>
<dbReference type="GO" id="GO:0051607">
    <property type="term" value="P:defense response to virus"/>
    <property type="evidence" value="ECO:0007669"/>
    <property type="project" value="UniProtKB-UniRule"/>
</dbReference>
<dbReference type="STRING" id="78346.BRUM_1526"/>
<dbReference type="InterPro" id="IPR050646">
    <property type="entry name" value="Cas1"/>
</dbReference>
<keyword evidence="3 8" id="KW-0255">Endonuclease</keyword>
<dbReference type="InterPro" id="IPR042206">
    <property type="entry name" value="CRISPR-assoc_Cas1_C"/>
</dbReference>
<dbReference type="Proteomes" id="UP000029078">
    <property type="component" value="Unassembled WGS sequence"/>
</dbReference>
<dbReference type="EMBL" id="JGZL01000004">
    <property type="protein sequence ID" value="KFI90189.1"/>
    <property type="molecule type" value="Genomic_DNA"/>
</dbReference>
<dbReference type="Gene3D" id="1.20.120.920">
    <property type="entry name" value="CRISPR-associated endonuclease Cas1, C-terminal domain"/>
    <property type="match status" value="1"/>
</dbReference>
<evidence type="ECO:0000256" key="5">
    <source>
        <dbReference type="ARBA" id="ARBA00022842"/>
    </source>
</evidence>
<keyword evidence="5 8" id="KW-0460">Magnesium</keyword>
<protein>
    <recommendedName>
        <fullName evidence="8">CRISPR-associated endonuclease Cas1</fullName>
        <ecNumber evidence="8">3.1.-.-</ecNumber>
    </recommendedName>
</protein>
<dbReference type="PANTHER" id="PTHR34353">
    <property type="entry name" value="CRISPR-ASSOCIATED ENDONUCLEASE CAS1 1"/>
    <property type="match status" value="1"/>
</dbReference>
<dbReference type="EC" id="3.1.-.-" evidence="8"/>
<proteinExistence type="inferred from homology"/>